<dbReference type="OMA" id="YWKRFIC"/>
<dbReference type="STRING" id="4432.A0A1U8BBF6"/>
<dbReference type="PANTHER" id="PTHR32378:SF10">
    <property type="entry name" value="GUANINE NUCLEOTIDE-BINDING PROTEIN SUBUNIT GAMMA 3"/>
    <property type="match status" value="1"/>
</dbReference>
<dbReference type="InterPro" id="IPR055305">
    <property type="entry name" value="GG3-like"/>
</dbReference>
<dbReference type="PANTHER" id="PTHR32378">
    <property type="entry name" value="GUANINE NUCLEOTIDE-BINDING PROTEIN SUBUNIT GAMMA 3"/>
    <property type="match status" value="1"/>
</dbReference>
<feature type="domain" description="G protein gamma" evidence="3">
    <location>
        <begin position="38"/>
        <end position="111"/>
    </location>
</feature>
<keyword evidence="4" id="KW-1185">Reference proteome</keyword>
<dbReference type="SMART" id="SM01224">
    <property type="entry name" value="G_gamma"/>
    <property type="match status" value="1"/>
</dbReference>
<evidence type="ECO:0000313" key="5">
    <source>
        <dbReference type="RefSeq" id="XP_010273847.1"/>
    </source>
</evidence>
<organism evidence="4 5">
    <name type="scientific">Nelumbo nucifera</name>
    <name type="common">Sacred lotus</name>
    <dbReference type="NCBI Taxonomy" id="4432"/>
    <lineage>
        <taxon>Eukaryota</taxon>
        <taxon>Viridiplantae</taxon>
        <taxon>Streptophyta</taxon>
        <taxon>Embryophyta</taxon>
        <taxon>Tracheophyta</taxon>
        <taxon>Spermatophyta</taxon>
        <taxon>Magnoliopsida</taxon>
        <taxon>Proteales</taxon>
        <taxon>Nelumbonaceae</taxon>
        <taxon>Nelumbo</taxon>
    </lineage>
</organism>
<dbReference type="InterPro" id="IPR015898">
    <property type="entry name" value="G-protein_gamma-like_dom"/>
</dbReference>
<dbReference type="GeneID" id="104609277"/>
<dbReference type="KEGG" id="nnu:104609277"/>
<evidence type="ECO:0000256" key="1">
    <source>
        <dbReference type="SAM" id="Coils"/>
    </source>
</evidence>
<dbReference type="InParanoid" id="A0A1U8BBF6"/>
<dbReference type="RefSeq" id="XP_010273847.1">
    <property type="nucleotide sequence ID" value="XM_010275545.2"/>
</dbReference>
<evidence type="ECO:0000313" key="4">
    <source>
        <dbReference type="Proteomes" id="UP000189703"/>
    </source>
</evidence>
<sequence length="194" mass="21406">MAAVSAAVSDCSPSFPSLTPPCPKAPPDYPDLYGKRRELLKVQVLEREIGFLQEELKSVEDLQPASRGCKEVHDFVMPNPDPFIPRGLKTRRSHGFWNWLCGKCCFNCSWLCCFGGCSLHLEKTSCCNCRASVKWQCCCCLKKKSCQHCCILPALACTDCHPCNGCTSCCTGCKKVCHCSNCTKACCNPCHLCC</sequence>
<dbReference type="eggNOG" id="ENOG502RZC5">
    <property type="taxonomic scope" value="Eukaryota"/>
</dbReference>
<dbReference type="OrthoDB" id="1936517at2759"/>
<reference evidence="5" key="1">
    <citation type="submission" date="2025-08" db="UniProtKB">
        <authorList>
            <consortium name="RefSeq"/>
        </authorList>
    </citation>
    <scope>IDENTIFICATION</scope>
</reference>
<keyword evidence="1" id="KW-0175">Coiled coil</keyword>
<evidence type="ECO:0000256" key="2">
    <source>
        <dbReference type="SAM" id="MobiDB-lite"/>
    </source>
</evidence>
<dbReference type="Proteomes" id="UP000189703">
    <property type="component" value="Unplaced"/>
</dbReference>
<proteinExistence type="predicted"/>
<protein>
    <submittedName>
        <fullName evidence="5">Guanine nucleotide-binding protein subunit gamma 3-like</fullName>
    </submittedName>
</protein>
<feature type="coiled-coil region" evidence="1">
    <location>
        <begin position="35"/>
        <end position="62"/>
    </location>
</feature>
<gene>
    <name evidence="5" type="primary">LOC104609277</name>
</gene>
<dbReference type="AlphaFoldDB" id="A0A1U8BBF6"/>
<feature type="region of interest" description="Disordered" evidence="2">
    <location>
        <begin position="1"/>
        <end position="23"/>
    </location>
</feature>
<accession>A0A1U8BBF6</accession>
<evidence type="ECO:0000259" key="3">
    <source>
        <dbReference type="SMART" id="SM01224"/>
    </source>
</evidence>
<name>A0A1U8BBF6_NELNU</name>